<accession>A0ABV8LIU2</accession>
<comment type="caution">
    <text evidence="1">The sequence shown here is derived from an EMBL/GenBank/DDBJ whole genome shotgun (WGS) entry which is preliminary data.</text>
</comment>
<evidence type="ECO:0000313" key="2">
    <source>
        <dbReference type="Proteomes" id="UP001595816"/>
    </source>
</evidence>
<organism evidence="1 2">
    <name type="scientific">Hamadaea flava</name>
    <dbReference type="NCBI Taxonomy" id="1742688"/>
    <lineage>
        <taxon>Bacteria</taxon>
        <taxon>Bacillati</taxon>
        <taxon>Actinomycetota</taxon>
        <taxon>Actinomycetes</taxon>
        <taxon>Micromonosporales</taxon>
        <taxon>Micromonosporaceae</taxon>
        <taxon>Hamadaea</taxon>
    </lineage>
</organism>
<sequence length="120" mass="13015">MTGSWAEALERARESDAYAEGRWPSCEGAVHAAYATAFARFHPFWSMLRLCFSTEPIPGGEIVPVSIGCVGGPPQYLTWWGHPYEWPAEKALLTESATEAAEVAALLAAVWADQREASGS</sequence>
<reference evidence="2" key="1">
    <citation type="journal article" date="2019" name="Int. J. Syst. Evol. Microbiol.">
        <title>The Global Catalogue of Microorganisms (GCM) 10K type strain sequencing project: providing services to taxonomists for standard genome sequencing and annotation.</title>
        <authorList>
            <consortium name="The Broad Institute Genomics Platform"/>
            <consortium name="The Broad Institute Genome Sequencing Center for Infectious Disease"/>
            <person name="Wu L."/>
            <person name="Ma J."/>
        </authorList>
    </citation>
    <scope>NUCLEOTIDE SEQUENCE [LARGE SCALE GENOMIC DNA]</scope>
    <source>
        <strain evidence="2">CGMCC 4.7289</strain>
    </source>
</reference>
<proteinExistence type="predicted"/>
<evidence type="ECO:0000313" key="1">
    <source>
        <dbReference type="EMBL" id="MFC4130418.1"/>
    </source>
</evidence>
<name>A0ABV8LIU2_9ACTN</name>
<dbReference type="Proteomes" id="UP001595816">
    <property type="component" value="Unassembled WGS sequence"/>
</dbReference>
<protein>
    <submittedName>
        <fullName evidence="1">Uncharacterized protein</fullName>
    </submittedName>
</protein>
<keyword evidence="2" id="KW-1185">Reference proteome</keyword>
<gene>
    <name evidence="1" type="ORF">ACFOZ4_07360</name>
</gene>
<dbReference type="EMBL" id="JBHSAY010000005">
    <property type="protein sequence ID" value="MFC4130418.1"/>
    <property type="molecule type" value="Genomic_DNA"/>
</dbReference>
<dbReference type="RefSeq" id="WP_253757932.1">
    <property type="nucleotide sequence ID" value="NZ_JAMZDZ010000001.1"/>
</dbReference>